<evidence type="ECO:0000313" key="1">
    <source>
        <dbReference type="EMBL" id="KAL2726057.1"/>
    </source>
</evidence>
<sequence>TKYYLKINSTLEVLWVRLIYGVTVLNKLKNFHIAVFIRLSLTSFVRCQSRAIEEVHSTSRKDTQSYDTGASLGNKQLTFPILIETNFNSTSIYKSLKRNREIRSPQHNRQILYATSPPINSTLSGTEPIEPRTRESAYPAVNIFNSSIKEVDSSIEFSSVILITGIEVKHYRSILICQK</sequence>
<comment type="caution">
    <text evidence="1">The sequence shown here is derived from an EMBL/GenBank/DDBJ whole genome shotgun (WGS) entry which is preliminary data.</text>
</comment>
<organism evidence="1 2">
    <name type="scientific">Vespula maculifrons</name>
    <name type="common">Eastern yellow jacket</name>
    <name type="synonym">Wasp</name>
    <dbReference type="NCBI Taxonomy" id="7453"/>
    <lineage>
        <taxon>Eukaryota</taxon>
        <taxon>Metazoa</taxon>
        <taxon>Ecdysozoa</taxon>
        <taxon>Arthropoda</taxon>
        <taxon>Hexapoda</taxon>
        <taxon>Insecta</taxon>
        <taxon>Pterygota</taxon>
        <taxon>Neoptera</taxon>
        <taxon>Endopterygota</taxon>
        <taxon>Hymenoptera</taxon>
        <taxon>Apocrita</taxon>
        <taxon>Aculeata</taxon>
        <taxon>Vespoidea</taxon>
        <taxon>Vespidae</taxon>
        <taxon>Vespinae</taxon>
        <taxon>Vespula</taxon>
    </lineage>
</organism>
<gene>
    <name evidence="1" type="ORF">V1477_017871</name>
</gene>
<feature type="non-terminal residue" evidence="1">
    <location>
        <position position="1"/>
    </location>
</feature>
<evidence type="ECO:0000313" key="2">
    <source>
        <dbReference type="Proteomes" id="UP001607303"/>
    </source>
</evidence>
<name>A0ABD2AZL1_VESMC</name>
<protein>
    <submittedName>
        <fullName evidence="1">Uncharacterized protein</fullName>
    </submittedName>
</protein>
<accession>A0ABD2AZL1</accession>
<dbReference type="AlphaFoldDB" id="A0ABD2AZL1"/>
<proteinExistence type="predicted"/>
<dbReference type="Proteomes" id="UP001607303">
    <property type="component" value="Unassembled WGS sequence"/>
</dbReference>
<keyword evidence="2" id="KW-1185">Reference proteome</keyword>
<dbReference type="EMBL" id="JAYRBN010000109">
    <property type="protein sequence ID" value="KAL2726057.1"/>
    <property type="molecule type" value="Genomic_DNA"/>
</dbReference>
<reference evidence="1 2" key="1">
    <citation type="journal article" date="2024" name="Ann. Entomol. Soc. Am.">
        <title>Genomic analyses of the southern and eastern yellowjacket wasps (Hymenoptera: Vespidae) reveal evolutionary signatures of social life.</title>
        <authorList>
            <person name="Catto M.A."/>
            <person name="Caine P.B."/>
            <person name="Orr S.E."/>
            <person name="Hunt B.G."/>
            <person name="Goodisman M.A.D."/>
        </authorList>
    </citation>
    <scope>NUCLEOTIDE SEQUENCE [LARGE SCALE GENOMIC DNA]</scope>
    <source>
        <strain evidence="1">232</strain>
        <tissue evidence="1">Head and thorax</tissue>
    </source>
</reference>